<dbReference type="SMART" id="SM00343">
    <property type="entry name" value="ZnF_C2HC"/>
    <property type="match status" value="1"/>
</dbReference>
<dbReference type="Pfam" id="PF00098">
    <property type="entry name" value="zf-CCHC"/>
    <property type="match status" value="1"/>
</dbReference>
<gene>
    <name evidence="3" type="ORF">QE152_g40929</name>
</gene>
<name>A0AAW1HF35_POPJA</name>
<dbReference type="Pfam" id="PF22936">
    <property type="entry name" value="Pol_BBD"/>
    <property type="match status" value="1"/>
</dbReference>
<protein>
    <submittedName>
        <fullName evidence="3">Zinc knuckle</fullName>
    </submittedName>
</protein>
<keyword evidence="4" id="KW-1185">Reference proteome</keyword>
<feature type="non-terminal residue" evidence="3">
    <location>
        <position position="323"/>
    </location>
</feature>
<keyword evidence="1" id="KW-0862">Zinc</keyword>
<feature type="domain" description="CCHC-type" evidence="2">
    <location>
        <begin position="112"/>
        <end position="127"/>
    </location>
</feature>
<accession>A0AAW1HF35</accession>
<keyword evidence="1" id="KW-0479">Metal-binding</keyword>
<dbReference type="AlphaFoldDB" id="A0AAW1HF35"/>
<dbReference type="Pfam" id="PF14223">
    <property type="entry name" value="Retrotran_gag_2"/>
    <property type="match status" value="1"/>
</dbReference>
<evidence type="ECO:0000313" key="4">
    <source>
        <dbReference type="Proteomes" id="UP001458880"/>
    </source>
</evidence>
<dbReference type="InterPro" id="IPR057670">
    <property type="entry name" value="SH3_retrovirus"/>
</dbReference>
<dbReference type="SUPFAM" id="SSF57756">
    <property type="entry name" value="Retrovirus zinc finger-like domains"/>
    <property type="match status" value="1"/>
</dbReference>
<dbReference type="EMBL" id="JASPKY010001648">
    <property type="protein sequence ID" value="KAK9674692.1"/>
    <property type="molecule type" value="Genomic_DNA"/>
</dbReference>
<comment type="caution">
    <text evidence="3">The sequence shown here is derived from an EMBL/GenBank/DDBJ whole genome shotgun (WGS) entry which is preliminary data.</text>
</comment>
<dbReference type="InterPro" id="IPR036875">
    <property type="entry name" value="Znf_CCHC_sf"/>
</dbReference>
<dbReference type="InterPro" id="IPR054722">
    <property type="entry name" value="PolX-like_BBD"/>
</dbReference>
<keyword evidence="1" id="KW-0863">Zinc-finger</keyword>
<evidence type="ECO:0000256" key="1">
    <source>
        <dbReference type="PROSITE-ProRule" id="PRU00047"/>
    </source>
</evidence>
<dbReference type="Gene3D" id="4.10.60.10">
    <property type="entry name" value="Zinc finger, CCHC-type"/>
    <property type="match status" value="1"/>
</dbReference>
<evidence type="ECO:0000259" key="2">
    <source>
        <dbReference type="PROSITE" id="PS50158"/>
    </source>
</evidence>
<proteinExistence type="predicted"/>
<dbReference type="Proteomes" id="UP001458880">
    <property type="component" value="Unassembled WGS sequence"/>
</dbReference>
<dbReference type="Pfam" id="PF25597">
    <property type="entry name" value="SH3_retrovirus"/>
    <property type="match status" value="1"/>
</dbReference>
<dbReference type="InterPro" id="IPR001878">
    <property type="entry name" value="Znf_CCHC"/>
</dbReference>
<dbReference type="GO" id="GO:0008270">
    <property type="term" value="F:zinc ion binding"/>
    <property type="evidence" value="ECO:0007669"/>
    <property type="project" value="UniProtKB-KW"/>
</dbReference>
<organism evidence="3 4">
    <name type="scientific">Popillia japonica</name>
    <name type="common">Japanese beetle</name>
    <dbReference type="NCBI Taxonomy" id="7064"/>
    <lineage>
        <taxon>Eukaryota</taxon>
        <taxon>Metazoa</taxon>
        <taxon>Ecdysozoa</taxon>
        <taxon>Arthropoda</taxon>
        <taxon>Hexapoda</taxon>
        <taxon>Insecta</taxon>
        <taxon>Pterygota</taxon>
        <taxon>Neoptera</taxon>
        <taxon>Endopterygota</taxon>
        <taxon>Coleoptera</taxon>
        <taxon>Polyphaga</taxon>
        <taxon>Scarabaeiformia</taxon>
        <taxon>Scarabaeidae</taxon>
        <taxon>Rutelinae</taxon>
        <taxon>Popillia</taxon>
    </lineage>
</organism>
<dbReference type="PROSITE" id="PS50158">
    <property type="entry name" value="ZF_CCHC"/>
    <property type="match status" value="1"/>
</dbReference>
<reference evidence="3 4" key="1">
    <citation type="journal article" date="2024" name="BMC Genomics">
        <title>De novo assembly and annotation of Popillia japonica's genome with initial clues to its potential as an invasive pest.</title>
        <authorList>
            <person name="Cucini C."/>
            <person name="Boschi S."/>
            <person name="Funari R."/>
            <person name="Cardaioli E."/>
            <person name="Iannotti N."/>
            <person name="Marturano G."/>
            <person name="Paoli F."/>
            <person name="Bruttini M."/>
            <person name="Carapelli A."/>
            <person name="Frati F."/>
            <person name="Nardi F."/>
        </authorList>
    </citation>
    <scope>NUCLEOTIDE SEQUENCE [LARGE SCALE GENOMIC DNA]</scope>
    <source>
        <strain evidence="3">DMR45628</strain>
    </source>
</reference>
<sequence length="323" mass="36798">MKLKESDSLEEHFMKFETITRELKSVGGKLEEVDIVCQLLLTLPSSYDPIVTALETLDPQKLTLEFVKSKLLDQELKKNSTQLEDTRAAFSSKFGNKGSKFNRKTNQGKIFKCYNCGKLGHKKVDCRLKKQVNEARNEESHIAFVTGGQSTEETSDDIIKWYIDSGATDHMVNLCSYFCEVKEIDPMKISVAKENASLSATKIGTINVNISSRYTHNGYRLWDVEKNKVVTARNVIFDENKTISDVKKERDKSIIIVEETPKYEDIVTVSNEEKEDDIESTIRRSTRERKLPSYLEDFEIGHEALSAESFVDDVPKNLENAKS</sequence>
<evidence type="ECO:0000313" key="3">
    <source>
        <dbReference type="EMBL" id="KAK9674692.1"/>
    </source>
</evidence>
<dbReference type="GO" id="GO:0003676">
    <property type="term" value="F:nucleic acid binding"/>
    <property type="evidence" value="ECO:0007669"/>
    <property type="project" value="InterPro"/>
</dbReference>